<dbReference type="OrthoDB" id="174464at2157"/>
<proteinExistence type="predicted"/>
<dbReference type="Proteomes" id="UP000273828">
    <property type="component" value="Unassembled WGS sequence"/>
</dbReference>
<dbReference type="AlphaFoldDB" id="A0A3N6M4T4"/>
<evidence type="ECO:0000313" key="1">
    <source>
        <dbReference type="EMBL" id="RQG90251.1"/>
    </source>
</evidence>
<sequence>MTDEGSDRPAIVSEGRYSIVDASAGEPTDFWLVRADTESRDSGGVEVDVAHRVPIDDTEIDDLDSTISRFRNTRSDTTDGTDQVELECHECGKRWTYTGSDDHAACPNCETEVPVKGIGP</sequence>
<name>A0A3N6M4T4_9EURY</name>
<accession>A0A3N6M4T4</accession>
<reference evidence="1 2" key="1">
    <citation type="submission" date="2018-10" db="EMBL/GenBank/DDBJ databases">
        <title>Natrarchaeobius chitinivorans gen. nov., sp. nov., and Natrarchaeobius haloalkaliphilus sp. nov., alkaliphilic, chitin-utilizing haloarchaea from hypersaline alkaline lakes.</title>
        <authorList>
            <person name="Sorokin D.Y."/>
            <person name="Elcheninov A.G."/>
            <person name="Kostrikina N.A."/>
            <person name="Bale N.J."/>
            <person name="Sinninghe Damste J.S."/>
            <person name="Khijniak T.V."/>
            <person name="Kublanov I.V."/>
            <person name="Toshchakov S.V."/>
        </authorList>
    </citation>
    <scope>NUCLEOTIDE SEQUENCE [LARGE SCALE GENOMIC DNA]</scope>
    <source>
        <strain evidence="1 2">AArcht-Sl</strain>
    </source>
</reference>
<keyword evidence="2" id="KW-1185">Reference proteome</keyword>
<comment type="caution">
    <text evidence="1">The sequence shown here is derived from an EMBL/GenBank/DDBJ whole genome shotgun (WGS) entry which is preliminary data.</text>
</comment>
<organism evidence="1 2">
    <name type="scientific">Natrarchaeobius halalkaliphilus</name>
    <dbReference type="NCBI Taxonomy" id="1679091"/>
    <lineage>
        <taxon>Archaea</taxon>
        <taxon>Methanobacteriati</taxon>
        <taxon>Methanobacteriota</taxon>
        <taxon>Stenosarchaea group</taxon>
        <taxon>Halobacteria</taxon>
        <taxon>Halobacteriales</taxon>
        <taxon>Natrialbaceae</taxon>
        <taxon>Natrarchaeobius</taxon>
    </lineage>
</organism>
<evidence type="ECO:0000313" key="2">
    <source>
        <dbReference type="Proteomes" id="UP000273828"/>
    </source>
</evidence>
<gene>
    <name evidence="1" type="ORF">EA462_09735</name>
</gene>
<protein>
    <submittedName>
        <fullName evidence="1">Uncharacterized protein</fullName>
    </submittedName>
</protein>
<dbReference type="RefSeq" id="WP_124178356.1">
    <property type="nucleotide sequence ID" value="NZ_REFY01000003.1"/>
</dbReference>
<dbReference type="EMBL" id="REFY01000003">
    <property type="protein sequence ID" value="RQG90251.1"/>
    <property type="molecule type" value="Genomic_DNA"/>
</dbReference>